<evidence type="ECO:0000313" key="3">
    <source>
        <dbReference type="EMBL" id="MBA0124626.1"/>
    </source>
</evidence>
<dbReference type="RefSeq" id="WP_180891464.1">
    <property type="nucleotide sequence ID" value="NZ_JACCKD010000001.1"/>
</dbReference>
<comment type="caution">
    <text evidence="3">The sequence shown here is derived from an EMBL/GenBank/DDBJ whole genome shotgun (WGS) entry which is preliminary data.</text>
</comment>
<dbReference type="Gene3D" id="3.30.300.30">
    <property type="match status" value="1"/>
</dbReference>
<evidence type="ECO:0000259" key="1">
    <source>
        <dbReference type="Pfam" id="PF00501"/>
    </source>
</evidence>
<dbReference type="InterPro" id="IPR000873">
    <property type="entry name" value="AMP-dep_synth/lig_dom"/>
</dbReference>
<dbReference type="InterPro" id="IPR045851">
    <property type="entry name" value="AMP-bd_C_sf"/>
</dbReference>
<dbReference type="SUPFAM" id="SSF56801">
    <property type="entry name" value="Acetyl-CoA synthetase-like"/>
    <property type="match status" value="1"/>
</dbReference>
<accession>A0A837ZVF6</accession>
<dbReference type="PANTHER" id="PTHR43767:SF1">
    <property type="entry name" value="NONRIBOSOMAL PEPTIDE SYNTHASE PES1 (EUROFUNG)-RELATED"/>
    <property type="match status" value="1"/>
</dbReference>
<gene>
    <name evidence="3" type="ORF">H0B56_03625</name>
</gene>
<name>A0A837ZVF6_9PSEU</name>
<sequence>MREVWVDGSEASVRELADALAGALAGAGTVLPLDAHDPRAGSVRAAMRPGEPVEDATAVIVPTSGSTGPAKGVLLSAHALTSSARATHARLGGPGQWLLATPAHYIGGLQVLVRSLLAGTRPAVLDLSAGFRPDEFAATARPVLRGTGPRYTSLVPTQLTRILDAGGAAREAARAFDAIVVGGAATPAPLRRRAADAGLTVVSAYGMSETAGGCVYDGTPLDGVGVHLEPGGDGAGEGSDGDTGAIARGTGGVPGRIALSGDVLAHGYRADPTATSDAFSGGRFRTSDLGRFRADGRLDVLGRADDVINTGGVKVPPVLVERALLDHPGVDQACAVGIPDAEWGEIVVAAIVPTDPAEPPASDALAELARAAAGRAAVPKRTHVLDSFPVLGPGKVDRAALRDTLMRPAGSDRQRRA</sequence>
<dbReference type="InterPro" id="IPR020845">
    <property type="entry name" value="AMP-binding_CS"/>
</dbReference>
<dbReference type="EMBL" id="JACCKD010000001">
    <property type="protein sequence ID" value="MBA0124626.1"/>
    <property type="molecule type" value="Genomic_DNA"/>
</dbReference>
<dbReference type="Gene3D" id="3.40.50.12780">
    <property type="entry name" value="N-terminal domain of ligase-like"/>
    <property type="match status" value="1"/>
</dbReference>
<dbReference type="InterPro" id="IPR042099">
    <property type="entry name" value="ANL_N_sf"/>
</dbReference>
<feature type="domain" description="AMP-dependent synthetase/ligase" evidence="1">
    <location>
        <begin position="46"/>
        <end position="220"/>
    </location>
</feature>
<evidence type="ECO:0000259" key="2">
    <source>
        <dbReference type="Pfam" id="PF13193"/>
    </source>
</evidence>
<keyword evidence="4" id="KW-1185">Reference proteome</keyword>
<dbReference type="GO" id="GO:0016878">
    <property type="term" value="F:acid-thiol ligase activity"/>
    <property type="evidence" value="ECO:0007669"/>
    <property type="project" value="UniProtKB-ARBA"/>
</dbReference>
<feature type="domain" description="AMP-binding enzyme C-terminal" evidence="2">
    <location>
        <begin position="320"/>
        <end position="395"/>
    </location>
</feature>
<dbReference type="PROSITE" id="PS00455">
    <property type="entry name" value="AMP_BINDING"/>
    <property type="match status" value="1"/>
</dbReference>
<reference evidence="3 4" key="1">
    <citation type="submission" date="2020-07" db="EMBL/GenBank/DDBJ databases">
        <title>Genome of Haloechinothrix sp.</title>
        <authorList>
            <person name="Tang S.-K."/>
            <person name="Yang L."/>
            <person name="Zhu W.-Y."/>
        </authorList>
    </citation>
    <scope>NUCLEOTIDE SEQUENCE [LARGE SCALE GENOMIC DNA]</scope>
    <source>
        <strain evidence="3 4">YIM 98757</strain>
    </source>
</reference>
<dbReference type="Pfam" id="PF00501">
    <property type="entry name" value="AMP-binding"/>
    <property type="match status" value="1"/>
</dbReference>
<evidence type="ECO:0000313" key="4">
    <source>
        <dbReference type="Proteomes" id="UP000582974"/>
    </source>
</evidence>
<dbReference type="InterPro" id="IPR050237">
    <property type="entry name" value="ATP-dep_AMP-bd_enzyme"/>
</dbReference>
<dbReference type="AlphaFoldDB" id="A0A837ZVF6"/>
<dbReference type="Proteomes" id="UP000582974">
    <property type="component" value="Unassembled WGS sequence"/>
</dbReference>
<dbReference type="Gene3D" id="2.30.38.10">
    <property type="entry name" value="Luciferase, Domain 3"/>
    <property type="match status" value="1"/>
</dbReference>
<protein>
    <submittedName>
        <fullName evidence="3">AMP-binding protein</fullName>
    </submittedName>
</protein>
<organism evidence="3 4">
    <name type="scientific">Haloechinothrix aidingensis</name>
    <dbReference type="NCBI Taxonomy" id="2752311"/>
    <lineage>
        <taxon>Bacteria</taxon>
        <taxon>Bacillati</taxon>
        <taxon>Actinomycetota</taxon>
        <taxon>Actinomycetes</taxon>
        <taxon>Pseudonocardiales</taxon>
        <taxon>Pseudonocardiaceae</taxon>
        <taxon>Haloechinothrix</taxon>
    </lineage>
</organism>
<dbReference type="Pfam" id="PF13193">
    <property type="entry name" value="AMP-binding_C"/>
    <property type="match status" value="1"/>
</dbReference>
<dbReference type="PANTHER" id="PTHR43767">
    <property type="entry name" value="LONG-CHAIN-FATTY-ACID--COA LIGASE"/>
    <property type="match status" value="1"/>
</dbReference>
<dbReference type="InterPro" id="IPR025110">
    <property type="entry name" value="AMP-bd_C"/>
</dbReference>
<proteinExistence type="predicted"/>